<dbReference type="InterPro" id="IPR007349">
    <property type="entry name" value="DUF418"/>
</dbReference>
<reference evidence="4 5" key="1">
    <citation type="submission" date="2020-08" db="EMBL/GenBank/DDBJ databases">
        <title>Genomic Encyclopedia of Type Strains, Phase IV (KMG-V): Genome sequencing to study the core and pangenomes of soil and plant-associated prokaryotes.</title>
        <authorList>
            <person name="Whitman W."/>
        </authorList>
    </citation>
    <scope>NUCLEOTIDE SEQUENCE [LARGE SCALE GENOMIC DNA]</scope>
    <source>
        <strain evidence="4 5">X5P2</strain>
    </source>
</reference>
<feature type="transmembrane region" description="Helical" evidence="2">
    <location>
        <begin position="177"/>
        <end position="197"/>
    </location>
</feature>
<keyword evidence="2" id="KW-1133">Transmembrane helix</keyword>
<keyword evidence="2" id="KW-0812">Transmembrane</keyword>
<evidence type="ECO:0000259" key="3">
    <source>
        <dbReference type="Pfam" id="PF04235"/>
    </source>
</evidence>
<feature type="transmembrane region" description="Helical" evidence="2">
    <location>
        <begin position="99"/>
        <end position="115"/>
    </location>
</feature>
<feature type="compositionally biased region" description="Polar residues" evidence="1">
    <location>
        <begin position="1"/>
        <end position="13"/>
    </location>
</feature>
<dbReference type="AlphaFoldDB" id="A0A9X0QHB3"/>
<dbReference type="EMBL" id="JACHEB010000009">
    <property type="protein sequence ID" value="MBB5330210.1"/>
    <property type="molecule type" value="Genomic_DNA"/>
</dbReference>
<dbReference type="Proteomes" id="UP000535182">
    <property type="component" value="Unassembled WGS sequence"/>
</dbReference>
<feature type="transmembrane region" description="Helical" evidence="2">
    <location>
        <begin position="350"/>
        <end position="369"/>
    </location>
</feature>
<feature type="transmembrane region" description="Helical" evidence="2">
    <location>
        <begin position="310"/>
        <end position="330"/>
    </location>
</feature>
<sequence>MTSIATSASTLDSYSPVGTEEELAGPPHAVAPVQRAERISSVDTLRGFALLGILILNIDDFGGPMFFHDIPPNPAFTGPHAHLNLIVLFIKWMFFEGKMRFLFSMLFGAGVVLLTDRAERRGAADKVADVYLRRNMWLVVLGLIHGTFIWNGDILLQYGSAALLFLYPCRKLKPKTLFTAGSLLLLVFWTYGVLQFTGVAQAFRLSSKAATVIAAQNAGHPLTPEQKKVEQQWNEMVKKHEVTKQKIDEEIADAHVSYLNHLLDEGFNYEKSFASRSPFFTLPESVGAMLIGMGLYKTGFLLAELSYGTYLWTALLGFLVSIPIYIIGIWKAYESGFFFLTIYKWVYLPYPLTELAGGLAVTAALIIIIKSHAFHRLLRPIAAVGQTALSNYLLTSVLCQFVFLWGPWKLFGKLDYYQVNYVLLSVWVINLTLSTLWLRAFEFGPVEWLWRSATYWKLQPMLKKAI</sequence>
<dbReference type="InterPro" id="IPR052529">
    <property type="entry name" value="Bact_Transport_Assoc"/>
</dbReference>
<keyword evidence="2" id="KW-0472">Membrane</keyword>
<evidence type="ECO:0000313" key="5">
    <source>
        <dbReference type="Proteomes" id="UP000535182"/>
    </source>
</evidence>
<keyword evidence="5" id="KW-1185">Reference proteome</keyword>
<feature type="region of interest" description="Disordered" evidence="1">
    <location>
        <begin position="1"/>
        <end position="28"/>
    </location>
</feature>
<evidence type="ECO:0000313" key="4">
    <source>
        <dbReference type="EMBL" id="MBB5330210.1"/>
    </source>
</evidence>
<comment type="caution">
    <text evidence="4">The sequence shown here is derived from an EMBL/GenBank/DDBJ whole genome shotgun (WGS) entry which is preliminary data.</text>
</comment>
<feature type="transmembrane region" description="Helical" evidence="2">
    <location>
        <begin position="135"/>
        <end position="156"/>
    </location>
</feature>
<dbReference type="PANTHER" id="PTHR30590">
    <property type="entry name" value="INNER MEMBRANE PROTEIN"/>
    <property type="match status" value="1"/>
</dbReference>
<feature type="transmembrane region" description="Helical" evidence="2">
    <location>
        <begin position="389"/>
        <end position="408"/>
    </location>
</feature>
<name>A0A9X0QHB3_9BACT</name>
<dbReference type="Pfam" id="PF04235">
    <property type="entry name" value="DUF418"/>
    <property type="match status" value="1"/>
</dbReference>
<organism evidence="4 5">
    <name type="scientific">Tunturiibacter gelidiferens</name>
    <dbReference type="NCBI Taxonomy" id="3069689"/>
    <lineage>
        <taxon>Bacteria</taxon>
        <taxon>Pseudomonadati</taxon>
        <taxon>Acidobacteriota</taxon>
        <taxon>Terriglobia</taxon>
        <taxon>Terriglobales</taxon>
        <taxon>Acidobacteriaceae</taxon>
        <taxon>Tunturiibacter</taxon>
    </lineage>
</organism>
<feature type="domain" description="DUF418" evidence="3">
    <location>
        <begin position="295"/>
        <end position="457"/>
    </location>
</feature>
<protein>
    <recommendedName>
        <fullName evidence="3">DUF418 domain-containing protein</fullName>
    </recommendedName>
</protein>
<evidence type="ECO:0000256" key="1">
    <source>
        <dbReference type="SAM" id="MobiDB-lite"/>
    </source>
</evidence>
<feature type="transmembrane region" description="Helical" evidence="2">
    <location>
        <begin position="420"/>
        <end position="441"/>
    </location>
</feature>
<proteinExistence type="predicted"/>
<dbReference type="RefSeq" id="WP_183979440.1">
    <property type="nucleotide sequence ID" value="NZ_JACHEB010000009.1"/>
</dbReference>
<accession>A0A9X0QHB3</accession>
<dbReference type="PANTHER" id="PTHR30590:SF2">
    <property type="entry name" value="INNER MEMBRANE PROTEIN"/>
    <property type="match status" value="1"/>
</dbReference>
<evidence type="ECO:0000256" key="2">
    <source>
        <dbReference type="SAM" id="Phobius"/>
    </source>
</evidence>
<gene>
    <name evidence="4" type="ORF">HDF14_003843</name>
</gene>